<dbReference type="Proteomes" id="UP000196138">
    <property type="component" value="Chromosome"/>
</dbReference>
<dbReference type="AlphaFoldDB" id="A0A1Y0EMK8"/>
<sequence length="119" mass="12866">MTWAIMSMRALTMPRHRRPRRTSTPAAAERLADVQTAAAGAFAAAAYKGEWSTLVGPLAVPATVTHQGRLWYLKQALADVSTQPPCARLHVLGEVARNEYTILPAQQGIQPPQTVCCTA</sequence>
<organism evidence="1 2">
    <name type="scientific">Comamonas serinivorans</name>
    <dbReference type="NCBI Taxonomy" id="1082851"/>
    <lineage>
        <taxon>Bacteria</taxon>
        <taxon>Pseudomonadati</taxon>
        <taxon>Pseudomonadota</taxon>
        <taxon>Betaproteobacteria</taxon>
        <taxon>Burkholderiales</taxon>
        <taxon>Comamonadaceae</taxon>
        <taxon>Comamonas</taxon>
    </lineage>
</organism>
<proteinExistence type="predicted"/>
<keyword evidence="2" id="KW-1185">Reference proteome</keyword>
<dbReference type="EMBL" id="CP021455">
    <property type="protein sequence ID" value="ARU04691.1"/>
    <property type="molecule type" value="Genomic_DNA"/>
</dbReference>
<dbReference type="KEGG" id="cser:CCO03_08385"/>
<protein>
    <submittedName>
        <fullName evidence="1">Uncharacterized protein</fullName>
    </submittedName>
</protein>
<evidence type="ECO:0000313" key="1">
    <source>
        <dbReference type="EMBL" id="ARU04691.1"/>
    </source>
</evidence>
<reference evidence="1 2" key="1">
    <citation type="submission" date="2017-05" db="EMBL/GenBank/DDBJ databases">
        <authorList>
            <person name="Song R."/>
            <person name="Chenine A.L."/>
            <person name="Ruprecht R.M."/>
        </authorList>
    </citation>
    <scope>NUCLEOTIDE SEQUENCE [LARGE SCALE GENOMIC DNA]</scope>
    <source>
        <strain evidence="1 2">DSM 26136</strain>
    </source>
</reference>
<name>A0A1Y0EMK8_9BURK</name>
<gene>
    <name evidence="1" type="ORF">CCO03_08385</name>
</gene>
<evidence type="ECO:0000313" key="2">
    <source>
        <dbReference type="Proteomes" id="UP000196138"/>
    </source>
</evidence>
<accession>A0A1Y0EMK8</accession>